<dbReference type="PANTHER" id="PTHR19879:SF9">
    <property type="entry name" value="TRANSCRIPTION INITIATION FACTOR TFIID SUBUNIT 5"/>
    <property type="match status" value="1"/>
</dbReference>
<feature type="repeat" description="WD" evidence="3">
    <location>
        <begin position="1015"/>
        <end position="1056"/>
    </location>
</feature>
<sequence length="1263" mass="134723">MPRAERPLEAGDSPLLGFAGGLRRLREEAGSPTYRQLAAEAHYSAASLSEAAAGRRLPSLAVTLAYVRACRGDAAEWELRWHRLAAELATRTEPAEPTGAPPYAGLAALQPEDAHRFFGREHLVDALVQRLTGQRFVGVFGTSGAGKSSLLRAGLLTRLSAAGKVVVLFTPGPHPLEECAVQLAKHTGTAAGALGLAEDPANLHLAVRLALVDQPADTEVVLVVDQFEEVFTLCADPAEQAWFIEALITATATKTSRCRVVLGVRADFYAHCARSAALVEALADAQVTVGPMSMDELRRAITLPATRAELVLESGLLATLLAHADGEVAVLPLLSHALLETWRRRRGKVLTLQGFQAAGGIDGALAQTAESIHSGLGSRQRVLMRTLLLRLVALGEGTEDTKRRISQSELDFDDPNLAVVLEKLTSARLIARGRDTVEITHEALIRSWPRLRDWLAEDREALRAHRALTEATEAWEALGKDPGALYRGARLVVAKDLVSSDYTVLSGRERVFLETSAAAAADAVATDRRRTRWLRQLVVLLTVLLVLAAAATVFAVNAQQMVTRQRNDALSEKVSGQAAALHAANPALAAQLSLAAYRVSPTAAARGGLLSLFATPFATSVNGHTTTAVSALTPNGHVLATAGVDGYTKLWLIGDRRRPVLLSSLRTTAVEYGFVAISADNRLLATGGRFPDHSVRVWDITDPGRPTLRLSIDDLPGTVRAVAFSPDGRTLATVGNHRSVWLWDIGGRVAVRGHELVGHTDWVTSVAFSPDGRTLATAGLDGTARLWDVAAGRAAGVLVGHTGTVHAVAFTPDGRTLATGGDDRAIRLWELAAPQRAFAVVAGHDDAVRAVAFSPDGRTLASASSDRGVRLWRYTGKGDPVSGLMTLTGHTAPVVSVQFSHDGRTLATASEDHTARLWDVPGSVLAGHTDSVYGVAVHPSGRVAATAGRDGTARVWLLADPSRGAEIAVLSSHHAVVRWVAFSPDGRTLATAGDDGTARLWDITEPTSIHEIAALTGHTGPVTSVAFSPDGRTAATTSDDGTVHLWSVADPRHPRRVWTIAHRGPVTSADFSPDGRHLATAGRADRLVVTWDLGDPHQAPTRLAERVHPDAVTSVRFSPDRRGMVTTSVDRTVRLWDVTNPADPRAGPILTDHADAVYSAAYTPDGRMLVTTSADHTARLWDVSGTPQELATLTGHPHSVLMAAFNPMNGNVVTASHDFTARIWDTDPEEAARRVCALAEPAISRTEWERYLPGLPYEPPCPN</sequence>
<feature type="repeat" description="WD" evidence="3">
    <location>
        <begin position="798"/>
        <end position="839"/>
    </location>
</feature>
<feature type="repeat" description="WD" evidence="3">
    <location>
        <begin position="756"/>
        <end position="797"/>
    </location>
</feature>
<feature type="repeat" description="WD" evidence="3">
    <location>
        <begin position="1150"/>
        <end position="1184"/>
    </location>
</feature>
<keyword evidence="4" id="KW-0472">Membrane</keyword>
<keyword evidence="4" id="KW-1133">Transmembrane helix</keyword>
<dbReference type="InterPro" id="IPR049052">
    <property type="entry name" value="nSTAND1"/>
</dbReference>
<evidence type="ECO:0000313" key="7">
    <source>
        <dbReference type="Proteomes" id="UP001205185"/>
    </source>
</evidence>
<dbReference type="InterPro" id="IPR019775">
    <property type="entry name" value="WD40_repeat_CS"/>
</dbReference>
<dbReference type="InterPro" id="IPR027417">
    <property type="entry name" value="P-loop_NTPase"/>
</dbReference>
<keyword evidence="2" id="KW-0677">Repeat</keyword>
<feature type="repeat" description="WD" evidence="3">
    <location>
        <begin position="970"/>
        <end position="1011"/>
    </location>
</feature>
<dbReference type="Pfam" id="PF20703">
    <property type="entry name" value="nSTAND1"/>
    <property type="match status" value="1"/>
</dbReference>
<dbReference type="SUPFAM" id="SSF52540">
    <property type="entry name" value="P-loop containing nucleoside triphosphate hydrolases"/>
    <property type="match status" value="1"/>
</dbReference>
<dbReference type="PROSITE" id="PS50294">
    <property type="entry name" value="WD_REPEATS_REGION"/>
    <property type="match status" value="11"/>
</dbReference>
<dbReference type="InterPro" id="IPR020472">
    <property type="entry name" value="WD40_PAC1"/>
</dbReference>
<dbReference type="Gene3D" id="2.130.10.10">
    <property type="entry name" value="YVTN repeat-like/Quinoprotein amine dehydrogenase"/>
    <property type="match status" value="6"/>
</dbReference>
<keyword evidence="1 3" id="KW-0853">WD repeat</keyword>
<dbReference type="SUPFAM" id="SSF50978">
    <property type="entry name" value="WD40 repeat-like"/>
    <property type="match status" value="3"/>
</dbReference>
<dbReference type="InterPro" id="IPR001387">
    <property type="entry name" value="Cro/C1-type_HTH"/>
</dbReference>
<comment type="caution">
    <text evidence="6">The sequence shown here is derived from an EMBL/GenBank/DDBJ whole genome shotgun (WGS) entry which is preliminary data.</text>
</comment>
<dbReference type="PROSITE" id="PS00678">
    <property type="entry name" value="WD_REPEATS_1"/>
    <property type="match status" value="7"/>
</dbReference>
<dbReference type="CDD" id="cd00200">
    <property type="entry name" value="WD40"/>
    <property type="match status" value="2"/>
</dbReference>
<evidence type="ECO:0000256" key="1">
    <source>
        <dbReference type="ARBA" id="ARBA00022574"/>
    </source>
</evidence>
<dbReference type="InterPro" id="IPR001680">
    <property type="entry name" value="WD40_rpt"/>
</dbReference>
<feature type="repeat" description="WD" evidence="3">
    <location>
        <begin position="712"/>
        <end position="745"/>
    </location>
</feature>
<dbReference type="SMART" id="SM00530">
    <property type="entry name" value="HTH_XRE"/>
    <property type="match status" value="1"/>
</dbReference>
<reference evidence="6 7" key="1">
    <citation type="submission" date="2022-06" db="EMBL/GenBank/DDBJ databases">
        <title>Genomic Encyclopedia of Archaeal and Bacterial Type Strains, Phase II (KMG-II): from individual species to whole genera.</title>
        <authorList>
            <person name="Goeker M."/>
        </authorList>
    </citation>
    <scope>NUCLEOTIDE SEQUENCE [LARGE SCALE GENOMIC DNA]</scope>
    <source>
        <strain evidence="6 7">DSM 44255</strain>
    </source>
</reference>
<protein>
    <submittedName>
        <fullName evidence="6">WD40 repeat</fullName>
    </submittedName>
</protein>
<evidence type="ECO:0000259" key="5">
    <source>
        <dbReference type="SMART" id="SM00530"/>
    </source>
</evidence>
<evidence type="ECO:0000256" key="3">
    <source>
        <dbReference type="PROSITE-ProRule" id="PRU00221"/>
    </source>
</evidence>
<dbReference type="PROSITE" id="PS50082">
    <property type="entry name" value="WD_REPEATS_2"/>
    <property type="match status" value="12"/>
</dbReference>
<dbReference type="Gene3D" id="3.40.50.300">
    <property type="entry name" value="P-loop containing nucleotide triphosphate hydrolases"/>
    <property type="match status" value="1"/>
</dbReference>
<dbReference type="SMART" id="SM00320">
    <property type="entry name" value="WD40"/>
    <property type="match status" value="14"/>
</dbReference>
<feature type="domain" description="HTH cro/C1-type" evidence="5">
    <location>
        <begin position="21"/>
        <end position="77"/>
    </location>
</feature>
<evidence type="ECO:0000256" key="2">
    <source>
        <dbReference type="ARBA" id="ARBA00022737"/>
    </source>
</evidence>
<feature type="repeat" description="WD" evidence="3">
    <location>
        <begin position="887"/>
        <end position="920"/>
    </location>
</feature>
<feature type="repeat" description="WD" evidence="3">
    <location>
        <begin position="1059"/>
        <end position="1093"/>
    </location>
</feature>
<dbReference type="RefSeq" id="WP_253884699.1">
    <property type="nucleotide sequence ID" value="NZ_BAAAVB010000002.1"/>
</dbReference>
<dbReference type="InterPro" id="IPR036322">
    <property type="entry name" value="WD40_repeat_dom_sf"/>
</dbReference>
<name>A0ABT1I5A0_9PSEU</name>
<proteinExistence type="predicted"/>
<dbReference type="EMBL" id="JAMTCO010000001">
    <property type="protein sequence ID" value="MCP2267785.1"/>
    <property type="molecule type" value="Genomic_DNA"/>
</dbReference>
<dbReference type="PANTHER" id="PTHR19879">
    <property type="entry name" value="TRANSCRIPTION INITIATION FACTOR TFIID"/>
    <property type="match status" value="1"/>
</dbReference>
<keyword evidence="4" id="KW-0812">Transmembrane</keyword>
<accession>A0ABT1I5A0</accession>
<dbReference type="PRINTS" id="PR00320">
    <property type="entry name" value="GPROTEINBRPT"/>
</dbReference>
<feature type="repeat" description="WD" evidence="3">
    <location>
        <begin position="925"/>
        <end position="956"/>
    </location>
</feature>
<gene>
    <name evidence="6" type="ORF">LV75_000267</name>
</gene>
<keyword evidence="7" id="KW-1185">Reference proteome</keyword>
<feature type="repeat" description="WD" evidence="3">
    <location>
        <begin position="841"/>
        <end position="872"/>
    </location>
</feature>
<dbReference type="Proteomes" id="UP001205185">
    <property type="component" value="Unassembled WGS sequence"/>
</dbReference>
<evidence type="ECO:0000256" key="4">
    <source>
        <dbReference type="SAM" id="Phobius"/>
    </source>
</evidence>
<feature type="transmembrane region" description="Helical" evidence="4">
    <location>
        <begin position="537"/>
        <end position="556"/>
    </location>
</feature>
<feature type="repeat" description="WD" evidence="3">
    <location>
        <begin position="1105"/>
        <end position="1146"/>
    </location>
</feature>
<organism evidence="6 7">
    <name type="scientific">Actinokineospora diospyrosa</name>
    <dbReference type="NCBI Taxonomy" id="103728"/>
    <lineage>
        <taxon>Bacteria</taxon>
        <taxon>Bacillati</taxon>
        <taxon>Actinomycetota</taxon>
        <taxon>Actinomycetes</taxon>
        <taxon>Pseudonocardiales</taxon>
        <taxon>Pseudonocardiaceae</taxon>
        <taxon>Actinokineospora</taxon>
    </lineage>
</organism>
<dbReference type="Pfam" id="PF00400">
    <property type="entry name" value="WD40"/>
    <property type="match status" value="14"/>
</dbReference>
<evidence type="ECO:0000313" key="6">
    <source>
        <dbReference type="EMBL" id="MCP2267785.1"/>
    </source>
</evidence>
<feature type="repeat" description="WD" evidence="3">
    <location>
        <begin position="1193"/>
        <end position="1234"/>
    </location>
</feature>
<dbReference type="InterPro" id="IPR015943">
    <property type="entry name" value="WD40/YVTN_repeat-like_dom_sf"/>
</dbReference>